<dbReference type="AlphaFoldDB" id="A0A850E2J2"/>
<gene>
    <name evidence="1" type="ORF">HP467_17215</name>
</gene>
<dbReference type="EMBL" id="JABMCG010000126">
    <property type="protein sequence ID" value="NUU29833.1"/>
    <property type="molecule type" value="Genomic_DNA"/>
</dbReference>
<reference evidence="1 2" key="1">
    <citation type="submission" date="2020-05" db="EMBL/GenBank/DDBJ databases">
        <title>Genome Sequencing of Type Strains.</title>
        <authorList>
            <person name="Lemaire J.F."/>
            <person name="Inderbitzin P."/>
            <person name="Gregorio O.A."/>
            <person name="Collins S.B."/>
            <person name="Wespe N."/>
            <person name="Knight-Connoni V."/>
        </authorList>
    </citation>
    <scope>NUCLEOTIDE SEQUENCE [LARGE SCALE GENOMIC DNA]</scope>
    <source>
        <strain evidence="1 2">DSM 20512</strain>
    </source>
</reference>
<organism evidence="1 2">
    <name type="scientific">Curtobacterium citreum</name>
    <dbReference type="NCBI Taxonomy" id="2036"/>
    <lineage>
        <taxon>Bacteria</taxon>
        <taxon>Bacillati</taxon>
        <taxon>Actinomycetota</taxon>
        <taxon>Actinomycetes</taxon>
        <taxon>Micrococcales</taxon>
        <taxon>Microbacteriaceae</taxon>
        <taxon>Curtobacterium</taxon>
    </lineage>
</organism>
<evidence type="ECO:0000313" key="2">
    <source>
        <dbReference type="Proteomes" id="UP000539146"/>
    </source>
</evidence>
<accession>A0A850E2J2</accession>
<evidence type="ECO:0000313" key="1">
    <source>
        <dbReference type="EMBL" id="NUU29833.1"/>
    </source>
</evidence>
<proteinExistence type="predicted"/>
<dbReference type="RefSeq" id="WP_175326935.1">
    <property type="nucleotide sequence ID" value="NZ_BAAAWP010000001.1"/>
</dbReference>
<sequence>MTLQSSHTALEQRQPHAVVPGPQKVAVAAAGGPFPGGADVALDGPPSFIWVGPVRDRRFAEDGRLIIERDGVEDGDWAGTDTAPYVAPAAALALILDVLHPDIDEHVGGRHRFVLDHRLDGRGDLRGGLTPEPRWAYGSLFDHPIDTQRLTERASLVHTRFPAHPSFDGEFSHWPHTGRFVEQLGPGAAWFRNGARDYFDQVLSLASHPRADHLVPAYRRRWVRAELRWARRSSAEQRRREGPWT</sequence>
<name>A0A850E2J2_9MICO</name>
<comment type="caution">
    <text evidence="1">The sequence shown here is derived from an EMBL/GenBank/DDBJ whole genome shotgun (WGS) entry which is preliminary data.</text>
</comment>
<protein>
    <submittedName>
        <fullName evidence="1">Uncharacterized protein</fullName>
    </submittedName>
</protein>
<dbReference type="Proteomes" id="UP000539146">
    <property type="component" value="Unassembled WGS sequence"/>
</dbReference>